<dbReference type="OrthoDB" id="8005167at2"/>
<comment type="caution">
    <text evidence="2">The sequence shown here is derived from an EMBL/GenBank/DDBJ whole genome shotgun (WGS) entry which is preliminary data.</text>
</comment>
<evidence type="ECO:0000259" key="1">
    <source>
        <dbReference type="Pfam" id="PF06568"/>
    </source>
</evidence>
<organism evidence="2 3">
    <name type="scientific">Undibacter mobilis</name>
    <dbReference type="NCBI Taxonomy" id="2292256"/>
    <lineage>
        <taxon>Bacteria</taxon>
        <taxon>Pseudomonadati</taxon>
        <taxon>Pseudomonadota</taxon>
        <taxon>Alphaproteobacteria</taxon>
        <taxon>Hyphomicrobiales</taxon>
        <taxon>Nitrobacteraceae</taxon>
        <taxon>Undibacter</taxon>
    </lineage>
</organism>
<sequence>MVGAMTRPSILTRLKLWNRRTRTRGHLRDLPDHLLRDIGIDDAARARECARWFWQGVPTGTRRQKKTGAACARPSAISR</sequence>
<dbReference type="Pfam" id="PF06568">
    <property type="entry name" value="YjiS-like"/>
    <property type="match status" value="1"/>
</dbReference>
<reference evidence="3" key="1">
    <citation type="submission" date="2018-08" db="EMBL/GenBank/DDBJ databases">
        <authorList>
            <person name="Kim S.-J."/>
            <person name="Jung G.-Y."/>
        </authorList>
    </citation>
    <scope>NUCLEOTIDE SEQUENCE [LARGE SCALE GENOMIC DNA]</scope>
    <source>
        <strain evidence="3">GY_H</strain>
    </source>
</reference>
<protein>
    <submittedName>
        <fullName evidence="2">DUF1127 domain-containing protein</fullName>
    </submittedName>
</protein>
<gene>
    <name evidence="2" type="ORF">DXH78_05975</name>
</gene>
<dbReference type="Proteomes" id="UP000263993">
    <property type="component" value="Unassembled WGS sequence"/>
</dbReference>
<feature type="domain" description="YjiS-like" evidence="1">
    <location>
        <begin position="11"/>
        <end position="40"/>
    </location>
</feature>
<proteinExistence type="predicted"/>
<dbReference type="EMBL" id="QRGO01000001">
    <property type="protein sequence ID" value="RDV05723.1"/>
    <property type="molecule type" value="Genomic_DNA"/>
</dbReference>
<keyword evidence="3" id="KW-1185">Reference proteome</keyword>
<accession>A0A371BE88</accession>
<evidence type="ECO:0000313" key="2">
    <source>
        <dbReference type="EMBL" id="RDV05723.1"/>
    </source>
</evidence>
<evidence type="ECO:0000313" key="3">
    <source>
        <dbReference type="Proteomes" id="UP000263993"/>
    </source>
</evidence>
<name>A0A371BE88_9BRAD</name>
<dbReference type="AlphaFoldDB" id="A0A371BE88"/>
<dbReference type="InterPro" id="IPR009506">
    <property type="entry name" value="YjiS-like"/>
</dbReference>